<organism evidence="4 5">
    <name type="scientific">Autumnicola tepida</name>
    <dbReference type="NCBI Taxonomy" id="3075595"/>
    <lineage>
        <taxon>Bacteria</taxon>
        <taxon>Pseudomonadati</taxon>
        <taxon>Bacteroidota</taxon>
        <taxon>Flavobacteriia</taxon>
        <taxon>Flavobacteriales</taxon>
        <taxon>Flavobacteriaceae</taxon>
        <taxon>Autumnicola</taxon>
    </lineage>
</organism>
<dbReference type="PROSITE" id="PS51352">
    <property type="entry name" value="THIOREDOXIN_2"/>
    <property type="match status" value="1"/>
</dbReference>
<dbReference type="Gene3D" id="3.40.30.10">
    <property type="entry name" value="Glutaredoxin"/>
    <property type="match status" value="1"/>
</dbReference>
<accession>A0ABU3C9T6</accession>
<dbReference type="EMBL" id="JAVRHQ010000010">
    <property type="protein sequence ID" value="MDT0643099.1"/>
    <property type="molecule type" value="Genomic_DNA"/>
</dbReference>
<feature type="domain" description="Thioredoxin" evidence="3">
    <location>
        <begin position="5"/>
        <end position="145"/>
    </location>
</feature>
<dbReference type="RefSeq" id="WP_311534722.1">
    <property type="nucleotide sequence ID" value="NZ_JAVRHQ010000010.1"/>
</dbReference>
<dbReference type="PANTHER" id="PTHR15337:SF11">
    <property type="entry name" value="THIOREDOXIN DOMAIN-CONTAINING PROTEIN"/>
    <property type="match status" value="1"/>
</dbReference>
<dbReference type="PANTHER" id="PTHR15337">
    <property type="entry name" value="ANTERIOR GRADIENT PROTEIN-RELATED"/>
    <property type="match status" value="1"/>
</dbReference>
<evidence type="ECO:0000313" key="4">
    <source>
        <dbReference type="EMBL" id="MDT0643099.1"/>
    </source>
</evidence>
<dbReference type="InterPro" id="IPR051099">
    <property type="entry name" value="AGR/TXD"/>
</dbReference>
<dbReference type="Pfam" id="PF13899">
    <property type="entry name" value="Thioredoxin_7"/>
    <property type="match status" value="1"/>
</dbReference>
<keyword evidence="5" id="KW-1185">Reference proteome</keyword>
<evidence type="ECO:0000313" key="5">
    <source>
        <dbReference type="Proteomes" id="UP001262889"/>
    </source>
</evidence>
<name>A0ABU3C9T6_9FLAO</name>
<sequence>MKKLIIIFIVLFSFQITAAQEWKTDFETAKKEAAKEDKPIVLVFQGSDWCAPCIKLTKEIWSTEEFKNYAQDHYVMLLADFPRRIKNALSEEQQAKNDKLAEKYNSRGYFPYVVILDEKGRVLGDAGYKKTTPKEYIAMLNSYIN</sequence>
<gene>
    <name evidence="4" type="ORF">RM553_09695</name>
</gene>
<dbReference type="Proteomes" id="UP001262889">
    <property type="component" value="Unassembled WGS sequence"/>
</dbReference>
<reference evidence="4 5" key="1">
    <citation type="submission" date="2023-09" db="EMBL/GenBank/DDBJ databases">
        <authorList>
            <person name="Rey-Velasco X."/>
        </authorList>
    </citation>
    <scope>NUCLEOTIDE SEQUENCE [LARGE SCALE GENOMIC DNA]</scope>
    <source>
        <strain evidence="4 5">F363</strain>
    </source>
</reference>
<evidence type="ECO:0000256" key="1">
    <source>
        <dbReference type="ARBA" id="ARBA00022729"/>
    </source>
</evidence>
<evidence type="ECO:0000256" key="2">
    <source>
        <dbReference type="SAM" id="SignalP"/>
    </source>
</evidence>
<keyword evidence="1 2" id="KW-0732">Signal</keyword>
<feature type="signal peptide" evidence="2">
    <location>
        <begin position="1"/>
        <end position="18"/>
    </location>
</feature>
<evidence type="ECO:0000259" key="3">
    <source>
        <dbReference type="PROSITE" id="PS51352"/>
    </source>
</evidence>
<proteinExistence type="predicted"/>
<dbReference type="InterPro" id="IPR036249">
    <property type="entry name" value="Thioredoxin-like_sf"/>
</dbReference>
<comment type="caution">
    <text evidence="4">The sequence shown here is derived from an EMBL/GenBank/DDBJ whole genome shotgun (WGS) entry which is preliminary data.</text>
</comment>
<protein>
    <submittedName>
        <fullName evidence="4">Thioredoxin family protein</fullName>
    </submittedName>
</protein>
<dbReference type="InterPro" id="IPR013766">
    <property type="entry name" value="Thioredoxin_domain"/>
</dbReference>
<feature type="chain" id="PRO_5046471743" evidence="2">
    <location>
        <begin position="19"/>
        <end position="145"/>
    </location>
</feature>
<dbReference type="SUPFAM" id="SSF52833">
    <property type="entry name" value="Thioredoxin-like"/>
    <property type="match status" value="1"/>
</dbReference>